<reference evidence="2 3" key="1">
    <citation type="submission" date="2019-07" db="EMBL/GenBank/DDBJ databases">
        <title>Whole genome shotgun sequence of Kocuria turfanensis NBRC 107627.</title>
        <authorList>
            <person name="Hosoyama A."/>
            <person name="Uohara A."/>
            <person name="Ohji S."/>
            <person name="Ichikawa N."/>
        </authorList>
    </citation>
    <scope>NUCLEOTIDE SEQUENCE [LARGE SCALE GENOMIC DNA]</scope>
    <source>
        <strain evidence="2 3">NBRC 107627</strain>
    </source>
</reference>
<dbReference type="EMBL" id="BJZS01000074">
    <property type="protein sequence ID" value="GEO96231.1"/>
    <property type="molecule type" value="Genomic_DNA"/>
</dbReference>
<dbReference type="AlphaFoldDB" id="A0A512IEV8"/>
<protein>
    <submittedName>
        <fullName evidence="2">Uncharacterized protein</fullName>
    </submittedName>
</protein>
<comment type="caution">
    <text evidence="2">The sequence shown here is derived from an EMBL/GenBank/DDBJ whole genome shotgun (WGS) entry which is preliminary data.</text>
</comment>
<keyword evidence="3" id="KW-1185">Reference proteome</keyword>
<proteinExistence type="predicted"/>
<evidence type="ECO:0000313" key="3">
    <source>
        <dbReference type="Proteomes" id="UP000321103"/>
    </source>
</evidence>
<gene>
    <name evidence="2" type="ORF">KTU01_23540</name>
</gene>
<sequence length="90" mass="9454">MTTPPGIGGRDFHARPAPEEEQRCDPPVAAPPAMVVPAVEPTDISAATSKSNAPATVSCLTLPLESECQLHPQTSGQGMPWDHGLTRQVN</sequence>
<dbReference type="Proteomes" id="UP000321103">
    <property type="component" value="Unassembled WGS sequence"/>
</dbReference>
<feature type="compositionally biased region" description="Basic and acidic residues" evidence="1">
    <location>
        <begin position="10"/>
        <end position="24"/>
    </location>
</feature>
<name>A0A512IEV8_9MICC</name>
<accession>A0A512IEV8</accession>
<feature type="region of interest" description="Disordered" evidence="1">
    <location>
        <begin position="1"/>
        <end position="28"/>
    </location>
</feature>
<organism evidence="2 3">
    <name type="scientific">Kocuria turfanensis</name>
    <dbReference type="NCBI Taxonomy" id="388357"/>
    <lineage>
        <taxon>Bacteria</taxon>
        <taxon>Bacillati</taxon>
        <taxon>Actinomycetota</taxon>
        <taxon>Actinomycetes</taxon>
        <taxon>Micrococcales</taxon>
        <taxon>Micrococcaceae</taxon>
        <taxon>Kocuria</taxon>
    </lineage>
</organism>
<evidence type="ECO:0000313" key="2">
    <source>
        <dbReference type="EMBL" id="GEO96231.1"/>
    </source>
</evidence>
<feature type="region of interest" description="Disordered" evidence="1">
    <location>
        <begin position="70"/>
        <end position="90"/>
    </location>
</feature>
<evidence type="ECO:0000256" key="1">
    <source>
        <dbReference type="SAM" id="MobiDB-lite"/>
    </source>
</evidence>